<keyword evidence="8" id="KW-0449">Lipoprotein</keyword>
<sequence>MQFIANAIDPIAFRFAGRDVRWYGILIGIGIVIAVWMSMAEAKRRQIMPDDIIDLLLWIVPIGFIGARAYYVIFEWGYYSAHPAQIFAIWNGGIAIYGGLIAGLITLIIFCYYKVLPAWLVLDIITPGVMAAQILGRWGNFMNQEAYGAKTTLSFLQGLHLPQFIIDQMWINGAYRQPTFLYESFFNLIGLIIILALRHKKDLFKRGEIVLSYVLWYSVVRFFVEGMRTDSLYIFNTIRVSQALSAVLFFVVIGLFIYRRRVTKPEWYLAGSGLKYPYHR</sequence>
<evidence type="ECO:0000256" key="7">
    <source>
        <dbReference type="HAMAP-Rule" id="MF_01147"/>
    </source>
</evidence>
<dbReference type="EC" id="2.5.1.145" evidence="7"/>
<dbReference type="PATRIC" id="fig|1423722.3.peg.488"/>
<dbReference type="GO" id="GO:0008961">
    <property type="term" value="F:phosphatidylglycerol-prolipoprotein diacylglyceryl transferase activity"/>
    <property type="evidence" value="ECO:0007669"/>
    <property type="project" value="UniProtKB-UniRule"/>
</dbReference>
<keyword evidence="3 7" id="KW-0808">Transferase</keyword>
<accession>A0A0R1H2M6</accession>
<dbReference type="PANTHER" id="PTHR30589:SF0">
    <property type="entry name" value="PHOSPHATIDYLGLYCEROL--PROLIPOPROTEIN DIACYLGLYCERYL TRANSFERASE"/>
    <property type="match status" value="1"/>
</dbReference>
<feature type="transmembrane region" description="Helical" evidence="7">
    <location>
        <begin position="120"/>
        <end position="138"/>
    </location>
</feature>
<feature type="transmembrane region" description="Helical" evidence="7">
    <location>
        <begin position="94"/>
        <end position="113"/>
    </location>
</feature>
<reference evidence="8 9" key="1">
    <citation type="journal article" date="2015" name="Genome Announc.">
        <title>Expanding the biotechnology potential of lactobacilli through comparative genomics of 213 strains and associated genera.</title>
        <authorList>
            <person name="Sun Z."/>
            <person name="Harris H.M."/>
            <person name="McCann A."/>
            <person name="Guo C."/>
            <person name="Argimon S."/>
            <person name="Zhang W."/>
            <person name="Yang X."/>
            <person name="Jeffery I.B."/>
            <person name="Cooney J.C."/>
            <person name="Kagawa T.F."/>
            <person name="Liu W."/>
            <person name="Song Y."/>
            <person name="Salvetti E."/>
            <person name="Wrobel A."/>
            <person name="Rasinkangas P."/>
            <person name="Parkhill J."/>
            <person name="Rea M.C."/>
            <person name="O'Sullivan O."/>
            <person name="Ritari J."/>
            <person name="Douillard F.P."/>
            <person name="Paul Ross R."/>
            <person name="Yang R."/>
            <person name="Briner A.E."/>
            <person name="Felis G.E."/>
            <person name="de Vos W.M."/>
            <person name="Barrangou R."/>
            <person name="Klaenhammer T.R."/>
            <person name="Caufield P.W."/>
            <person name="Cui Y."/>
            <person name="Zhang H."/>
            <person name="O'Toole P.W."/>
        </authorList>
    </citation>
    <scope>NUCLEOTIDE SEQUENCE [LARGE SCALE GENOMIC DNA]</scope>
    <source>
        <strain evidence="8 9">DSM 20534</strain>
    </source>
</reference>
<protein>
    <recommendedName>
        <fullName evidence="7">Phosphatidylglycerol--prolipoprotein diacylglyceryl transferase</fullName>
        <ecNumber evidence="7">2.5.1.145</ecNumber>
    </recommendedName>
</protein>
<gene>
    <name evidence="7" type="primary">lgt</name>
    <name evidence="8" type="ORF">FC62_GL000479</name>
</gene>
<feature type="transmembrane region" description="Helical" evidence="7">
    <location>
        <begin position="179"/>
        <end position="197"/>
    </location>
</feature>
<organism evidence="8 9">
    <name type="scientific">Amylolactobacillus amylotrophicus DSM 20534</name>
    <dbReference type="NCBI Taxonomy" id="1423722"/>
    <lineage>
        <taxon>Bacteria</taxon>
        <taxon>Bacillati</taxon>
        <taxon>Bacillota</taxon>
        <taxon>Bacilli</taxon>
        <taxon>Lactobacillales</taxon>
        <taxon>Lactobacillaceae</taxon>
        <taxon>Amylolactobacillus</taxon>
    </lineage>
</organism>
<evidence type="ECO:0000313" key="8">
    <source>
        <dbReference type="EMBL" id="KRK38787.1"/>
    </source>
</evidence>
<comment type="catalytic activity">
    <reaction evidence="7">
        <text>L-cysteinyl-[prolipoprotein] + a 1,2-diacyl-sn-glycero-3-phospho-(1'-sn-glycerol) = an S-1,2-diacyl-sn-glyceryl-L-cysteinyl-[prolipoprotein] + sn-glycerol 1-phosphate + H(+)</text>
        <dbReference type="Rhea" id="RHEA:56712"/>
        <dbReference type="Rhea" id="RHEA-COMP:14679"/>
        <dbReference type="Rhea" id="RHEA-COMP:14680"/>
        <dbReference type="ChEBI" id="CHEBI:15378"/>
        <dbReference type="ChEBI" id="CHEBI:29950"/>
        <dbReference type="ChEBI" id="CHEBI:57685"/>
        <dbReference type="ChEBI" id="CHEBI:64716"/>
        <dbReference type="ChEBI" id="CHEBI:140658"/>
        <dbReference type="EC" id="2.5.1.145"/>
    </reaction>
</comment>
<comment type="caution">
    <text evidence="8">The sequence shown here is derived from an EMBL/GenBank/DDBJ whole genome shotgun (WGS) entry which is preliminary data.</text>
</comment>
<evidence type="ECO:0000256" key="3">
    <source>
        <dbReference type="ARBA" id="ARBA00022679"/>
    </source>
</evidence>
<dbReference type="InterPro" id="IPR001640">
    <property type="entry name" value="Lgt"/>
</dbReference>
<dbReference type="GO" id="GO:0042158">
    <property type="term" value="P:lipoprotein biosynthetic process"/>
    <property type="evidence" value="ECO:0007669"/>
    <property type="project" value="UniProtKB-UniRule"/>
</dbReference>
<feature type="transmembrane region" description="Helical" evidence="7">
    <location>
        <begin position="52"/>
        <end position="74"/>
    </location>
</feature>
<dbReference type="GO" id="GO:0005886">
    <property type="term" value="C:plasma membrane"/>
    <property type="evidence" value="ECO:0007669"/>
    <property type="project" value="UniProtKB-SubCell"/>
</dbReference>
<evidence type="ECO:0000313" key="9">
    <source>
        <dbReference type="Proteomes" id="UP000050909"/>
    </source>
</evidence>
<dbReference type="Proteomes" id="UP000050909">
    <property type="component" value="Unassembled WGS sequence"/>
</dbReference>
<dbReference type="PROSITE" id="PS01311">
    <property type="entry name" value="LGT"/>
    <property type="match status" value="1"/>
</dbReference>
<keyword evidence="4 7" id="KW-0812">Transmembrane</keyword>
<dbReference type="Pfam" id="PF01790">
    <property type="entry name" value="LGT"/>
    <property type="match status" value="1"/>
</dbReference>
<evidence type="ECO:0000256" key="4">
    <source>
        <dbReference type="ARBA" id="ARBA00022692"/>
    </source>
</evidence>
<comment type="subcellular location">
    <subcellularLocation>
        <location evidence="7">Cell membrane</location>
        <topology evidence="7">Multi-pass membrane protein</topology>
    </subcellularLocation>
</comment>
<keyword evidence="5 7" id="KW-1133">Transmembrane helix</keyword>
<dbReference type="EMBL" id="AZCV01000001">
    <property type="protein sequence ID" value="KRK38787.1"/>
    <property type="molecule type" value="Genomic_DNA"/>
</dbReference>
<keyword evidence="9" id="KW-1185">Reference proteome</keyword>
<dbReference type="PANTHER" id="PTHR30589">
    <property type="entry name" value="PROLIPOPROTEIN DIACYLGLYCERYL TRANSFERASE"/>
    <property type="match status" value="1"/>
</dbReference>
<evidence type="ECO:0000256" key="5">
    <source>
        <dbReference type="ARBA" id="ARBA00022989"/>
    </source>
</evidence>
<feature type="transmembrane region" description="Helical" evidence="7">
    <location>
        <begin position="20"/>
        <end position="40"/>
    </location>
</feature>
<dbReference type="NCBIfam" id="TIGR00544">
    <property type="entry name" value="lgt"/>
    <property type="match status" value="1"/>
</dbReference>
<dbReference type="UniPathway" id="UPA00664"/>
<evidence type="ECO:0000256" key="2">
    <source>
        <dbReference type="ARBA" id="ARBA00022475"/>
    </source>
</evidence>
<dbReference type="AlphaFoldDB" id="A0A0R1H2M6"/>
<comment type="similarity">
    <text evidence="1 7">Belongs to the Lgt family.</text>
</comment>
<name>A0A0R1H2M6_9LACO</name>
<feature type="binding site" evidence="7">
    <location>
        <position position="137"/>
    </location>
    <ligand>
        <name>a 1,2-diacyl-sn-glycero-3-phospho-(1'-sn-glycerol)</name>
        <dbReference type="ChEBI" id="CHEBI:64716"/>
    </ligand>
</feature>
<feature type="transmembrane region" description="Helical" evidence="7">
    <location>
        <begin position="233"/>
        <end position="258"/>
    </location>
</feature>
<keyword evidence="6 7" id="KW-0472">Membrane</keyword>
<proteinExistence type="inferred from homology"/>
<comment type="pathway">
    <text evidence="7">Protein modification; lipoprotein biosynthesis (diacylglyceryl transfer).</text>
</comment>
<evidence type="ECO:0000256" key="6">
    <source>
        <dbReference type="ARBA" id="ARBA00023136"/>
    </source>
</evidence>
<comment type="function">
    <text evidence="7">Catalyzes the transfer of the diacylglyceryl group from phosphatidylglycerol to the sulfhydryl group of the N-terminal cysteine of a prolipoprotein, the first step in the formation of mature lipoproteins.</text>
</comment>
<evidence type="ECO:0000256" key="1">
    <source>
        <dbReference type="ARBA" id="ARBA00007150"/>
    </source>
</evidence>
<keyword evidence="2 7" id="KW-1003">Cell membrane</keyword>
<dbReference type="HAMAP" id="MF_01147">
    <property type="entry name" value="Lgt"/>
    <property type="match status" value="1"/>
</dbReference>